<dbReference type="EMBL" id="CP003156">
    <property type="protein sequence ID" value="AEV32744.1"/>
    <property type="molecule type" value="Genomic_DNA"/>
</dbReference>
<dbReference type="eggNOG" id="COG4206">
    <property type="taxonomic scope" value="Bacteria"/>
</dbReference>
<dbReference type="KEGG" id="oho:Oweho_1758"/>
<name>G8R129_OWEHD</name>
<gene>
    <name evidence="2" type="ordered locus">Oweho_1758</name>
</gene>
<dbReference type="AlphaFoldDB" id="G8R129"/>
<feature type="signal peptide" evidence="1">
    <location>
        <begin position="1"/>
        <end position="26"/>
    </location>
</feature>
<sequence length="645" mass="74982">MPMMNIKALACFFLIIISLFSATSFGQLGDGAVKSTKPKFSHQYSFFESDYYYFIDTSFNSLHWYHQFNHRSKDNFSYNVLGSMGNPMNALTLPRQKDIWNYNGLGAYTPYFKSLDNIPFYQTKSPITEANYWMGYDRGQSFNISHTQNITDDWNFVINYKRLNDLGYYDHNRNIQSTFLFNTNYIGKESGYNAHFYYLNEKFNTEENGGVVSDSLFELNQDQRVILDVNLDQDTRELRNRELFVDQNLDLNKILGLINSKQDTALPAAVDSITEVDPKEKAVIAIGHTFRYNASYNKYVGHAPEEGSVGYYDNYFNVTLGEYIDSSHYKSYENAVYLKGQVGNKTRLNVKGGIKNIITEYEGYNYRLVNNGWGITGNIAGKVSEIVSVRGDVDYIFTGNLQQSLDIKAQANLKPVEWLRAFGGYQYSLRYPDYFEQFYFSNNYIWQNRLKKQGVNRLWYGLGWGRNNSLEITNAVYSNYTYYDADVNPVQSDEAITALKAELNQNFEFWNFVHLDNRVAFQKVGGNSEAMPLPEWKTRNALYFEFFLFNKALKCLAGAELNYFTEYYSQSYNPATGRFYNAREELIGNFPIVDLFATFQLRTARIFFKYEHINQPSSGGAYYAAPHFPFPDRKFRIGITWRFFN</sequence>
<evidence type="ECO:0008006" key="4">
    <source>
        <dbReference type="Google" id="ProtNLM"/>
    </source>
</evidence>
<evidence type="ECO:0000256" key="1">
    <source>
        <dbReference type="SAM" id="SignalP"/>
    </source>
</evidence>
<reference evidence="2 3" key="1">
    <citation type="journal article" date="2012" name="Stand. Genomic Sci.">
        <title>Genome sequence of the orange-pigmented seawater bacterium Owenweeksia hongkongensis type strain (UST20020801(T)).</title>
        <authorList>
            <person name="Riedel T."/>
            <person name="Held B."/>
            <person name="Nolan M."/>
            <person name="Lucas S."/>
            <person name="Lapidus A."/>
            <person name="Tice H."/>
            <person name="Del Rio T.G."/>
            <person name="Cheng J.F."/>
            <person name="Han C."/>
            <person name="Tapia R."/>
            <person name="Goodwin L.A."/>
            <person name="Pitluck S."/>
            <person name="Liolios K."/>
            <person name="Mavromatis K."/>
            <person name="Pagani I."/>
            <person name="Ivanova N."/>
            <person name="Mikhailova N."/>
            <person name="Pati A."/>
            <person name="Chen A."/>
            <person name="Palaniappan K."/>
            <person name="Rohde M."/>
            <person name="Tindall B.J."/>
            <person name="Detter J.C."/>
            <person name="Goker M."/>
            <person name="Woyke T."/>
            <person name="Bristow J."/>
            <person name="Eisen J.A."/>
            <person name="Markowitz V."/>
            <person name="Hugenholtz P."/>
            <person name="Klenk H.P."/>
            <person name="Kyrpides N.C."/>
        </authorList>
    </citation>
    <scope>NUCLEOTIDE SEQUENCE</scope>
    <source>
        <strain evidence="3">DSM 17368 / JCM 12287 / NRRL B-23963</strain>
    </source>
</reference>
<organism evidence="2 3">
    <name type="scientific">Owenweeksia hongkongensis (strain DSM 17368 / CIP 108786 / JCM 12287 / NRRL B-23963 / UST20020801)</name>
    <dbReference type="NCBI Taxonomy" id="926562"/>
    <lineage>
        <taxon>Bacteria</taxon>
        <taxon>Pseudomonadati</taxon>
        <taxon>Bacteroidota</taxon>
        <taxon>Flavobacteriia</taxon>
        <taxon>Flavobacteriales</taxon>
        <taxon>Owenweeksiaceae</taxon>
        <taxon>Owenweeksia</taxon>
    </lineage>
</organism>
<accession>G8R129</accession>
<evidence type="ECO:0000313" key="2">
    <source>
        <dbReference type="EMBL" id="AEV32744.1"/>
    </source>
</evidence>
<protein>
    <recommendedName>
        <fullName evidence="4">Porin</fullName>
    </recommendedName>
</protein>
<keyword evidence="3" id="KW-1185">Reference proteome</keyword>
<dbReference type="OrthoDB" id="9812454at2"/>
<dbReference type="Pfam" id="PF14121">
    <property type="entry name" value="Porin_10"/>
    <property type="match status" value="1"/>
</dbReference>
<keyword evidence="1" id="KW-0732">Signal</keyword>
<dbReference type="InterPro" id="IPR025631">
    <property type="entry name" value="Porin_10"/>
</dbReference>
<dbReference type="SUPFAM" id="SSF56935">
    <property type="entry name" value="Porins"/>
    <property type="match status" value="1"/>
</dbReference>
<evidence type="ECO:0000313" key="3">
    <source>
        <dbReference type="Proteomes" id="UP000005631"/>
    </source>
</evidence>
<dbReference type="Proteomes" id="UP000005631">
    <property type="component" value="Chromosome"/>
</dbReference>
<dbReference type="STRING" id="926562.Oweho_1758"/>
<feature type="chain" id="PRO_5003514523" description="Porin" evidence="1">
    <location>
        <begin position="27"/>
        <end position="645"/>
    </location>
</feature>
<dbReference type="HOGENOM" id="CLU_025041_0_0_10"/>
<proteinExistence type="predicted"/>